<keyword evidence="1" id="KW-0812">Transmembrane</keyword>
<dbReference type="InterPro" id="IPR011009">
    <property type="entry name" value="Kinase-like_dom_sf"/>
</dbReference>
<protein>
    <recommendedName>
        <fullName evidence="4">Protein kinase domain-containing protein</fullName>
    </recommendedName>
</protein>
<evidence type="ECO:0000313" key="3">
    <source>
        <dbReference type="Proteomes" id="UP000054498"/>
    </source>
</evidence>
<accession>A0A0D2NIP7</accession>
<dbReference type="SUPFAM" id="SSF56112">
    <property type="entry name" value="Protein kinase-like (PK-like)"/>
    <property type="match status" value="1"/>
</dbReference>
<reference evidence="2 3" key="1">
    <citation type="journal article" date="2013" name="BMC Genomics">
        <title>Reconstruction of the lipid metabolism for the microalga Monoraphidium neglectum from its genome sequence reveals characteristics suitable for biofuel production.</title>
        <authorList>
            <person name="Bogen C."/>
            <person name="Al-Dilaimi A."/>
            <person name="Albersmeier A."/>
            <person name="Wichmann J."/>
            <person name="Grundmann M."/>
            <person name="Rupp O."/>
            <person name="Lauersen K.J."/>
            <person name="Blifernez-Klassen O."/>
            <person name="Kalinowski J."/>
            <person name="Goesmann A."/>
            <person name="Mussgnug J.H."/>
            <person name="Kruse O."/>
        </authorList>
    </citation>
    <scope>NUCLEOTIDE SEQUENCE [LARGE SCALE GENOMIC DNA]</scope>
    <source>
        <strain evidence="2 3">SAG 48.87</strain>
    </source>
</reference>
<dbReference type="KEGG" id="mng:MNEG_3163"/>
<evidence type="ECO:0000256" key="1">
    <source>
        <dbReference type="SAM" id="Phobius"/>
    </source>
</evidence>
<keyword evidence="1" id="KW-1133">Transmembrane helix</keyword>
<dbReference type="Proteomes" id="UP000054498">
    <property type="component" value="Unassembled WGS sequence"/>
</dbReference>
<dbReference type="RefSeq" id="XP_013903815.1">
    <property type="nucleotide sequence ID" value="XM_014048361.1"/>
</dbReference>
<name>A0A0D2NIP7_9CHLO</name>
<organism evidence="2 3">
    <name type="scientific">Monoraphidium neglectum</name>
    <dbReference type="NCBI Taxonomy" id="145388"/>
    <lineage>
        <taxon>Eukaryota</taxon>
        <taxon>Viridiplantae</taxon>
        <taxon>Chlorophyta</taxon>
        <taxon>core chlorophytes</taxon>
        <taxon>Chlorophyceae</taxon>
        <taxon>CS clade</taxon>
        <taxon>Sphaeropleales</taxon>
        <taxon>Selenastraceae</taxon>
        <taxon>Monoraphidium</taxon>
    </lineage>
</organism>
<proteinExistence type="predicted"/>
<keyword evidence="1" id="KW-0472">Membrane</keyword>
<sequence>MGLAIDVWALGCVAVQMVLGFDALFALADKHEVLSPKAVAAAWPSYEPVALRALVFDCLLVRDPAQCASVAQVMAHSFFEGLDWEAVRKGATWA</sequence>
<feature type="transmembrane region" description="Helical" evidence="1">
    <location>
        <begin position="6"/>
        <end position="27"/>
    </location>
</feature>
<dbReference type="EMBL" id="KK100605">
    <property type="protein sequence ID" value="KIZ04796.1"/>
    <property type="molecule type" value="Genomic_DNA"/>
</dbReference>
<keyword evidence="3" id="KW-1185">Reference proteome</keyword>
<evidence type="ECO:0000313" key="2">
    <source>
        <dbReference type="EMBL" id="KIZ04796.1"/>
    </source>
</evidence>
<dbReference type="OrthoDB" id="534005at2759"/>
<dbReference type="AlphaFoldDB" id="A0A0D2NIP7"/>
<dbReference type="Gene3D" id="1.10.510.10">
    <property type="entry name" value="Transferase(Phosphotransferase) domain 1"/>
    <property type="match status" value="1"/>
</dbReference>
<gene>
    <name evidence="2" type="ORF">MNEG_3163</name>
</gene>
<dbReference type="GeneID" id="25736041"/>
<evidence type="ECO:0008006" key="4">
    <source>
        <dbReference type="Google" id="ProtNLM"/>
    </source>
</evidence>